<name>A0AC55DG47_ECHTE</name>
<accession>A0AC55DG47</accession>
<dbReference type="Proteomes" id="UP000694863">
    <property type="component" value="Unplaced"/>
</dbReference>
<gene>
    <name evidence="2" type="primary">TREML1</name>
</gene>
<dbReference type="RefSeq" id="XP_045150710.1">
    <property type="nucleotide sequence ID" value="XM_045294775.1"/>
</dbReference>
<sequence length="280" mass="29745">MGPNLLLLLLLALQGPASEGILPEVLQVTEGGYIQVQCHYLLQHLRAPKVWCRFLPEGCQPLLSSKVDRRAPGDGRSFLTDLGGGLLQVEMVSLREEDSGDYGCVVEGPEGPQIVRRVSLKVLPPAPRLREEETNRTDTVADDSSSGLLGSASPETSLDTKSIPLIWGAVVLLGLLVVAVILFAVMAKRRGNRLAAGAQFQSSRVSSLEQHASCSVGQHVGDSTLAAELPSNVPYVRLDSPPSFDNATYTSLPLDPLSGKPPSRPPSPPLPPKAPSAPSL</sequence>
<keyword evidence="1" id="KW-1185">Reference proteome</keyword>
<reference evidence="2" key="1">
    <citation type="submission" date="2025-08" db="UniProtKB">
        <authorList>
            <consortium name="RefSeq"/>
        </authorList>
    </citation>
    <scope>IDENTIFICATION</scope>
</reference>
<evidence type="ECO:0000313" key="2">
    <source>
        <dbReference type="RefSeq" id="XP_045150710.1"/>
    </source>
</evidence>
<evidence type="ECO:0000313" key="1">
    <source>
        <dbReference type="Proteomes" id="UP000694863"/>
    </source>
</evidence>
<protein>
    <submittedName>
        <fullName evidence="2">Trem-like transcript 1 protein</fullName>
    </submittedName>
</protein>
<organism evidence="1 2">
    <name type="scientific">Echinops telfairi</name>
    <name type="common">Lesser hedgehog tenrec</name>
    <dbReference type="NCBI Taxonomy" id="9371"/>
    <lineage>
        <taxon>Eukaryota</taxon>
        <taxon>Metazoa</taxon>
        <taxon>Chordata</taxon>
        <taxon>Craniata</taxon>
        <taxon>Vertebrata</taxon>
        <taxon>Euteleostomi</taxon>
        <taxon>Mammalia</taxon>
        <taxon>Eutheria</taxon>
        <taxon>Afrotheria</taxon>
        <taxon>Tenrecidae</taxon>
        <taxon>Tenrecinae</taxon>
        <taxon>Echinops</taxon>
    </lineage>
</organism>
<proteinExistence type="predicted"/>